<dbReference type="GO" id="GO:0005886">
    <property type="term" value="C:plasma membrane"/>
    <property type="evidence" value="ECO:0007669"/>
    <property type="project" value="InterPro"/>
</dbReference>
<evidence type="ECO:0000256" key="5">
    <source>
        <dbReference type="SAM" id="Phobius"/>
    </source>
</evidence>
<comment type="caution">
    <text evidence="7">The sequence shown here is derived from an EMBL/GenBank/DDBJ whole genome shotgun (WGS) entry which is preliminary data.</text>
</comment>
<evidence type="ECO:0000256" key="1">
    <source>
        <dbReference type="ARBA" id="ARBA00022475"/>
    </source>
</evidence>
<gene>
    <name evidence="7" type="ORF">E8M12_06590</name>
</gene>
<dbReference type="Proteomes" id="UP000307999">
    <property type="component" value="Unassembled WGS sequence"/>
</dbReference>
<evidence type="ECO:0000256" key="4">
    <source>
        <dbReference type="ARBA" id="ARBA00023136"/>
    </source>
</evidence>
<keyword evidence="2 5" id="KW-0812">Transmembrane</keyword>
<evidence type="ECO:0000256" key="2">
    <source>
        <dbReference type="ARBA" id="ARBA00022692"/>
    </source>
</evidence>
<keyword evidence="3 5" id="KW-1133">Transmembrane helix</keyword>
<dbReference type="EMBL" id="SWDB01000011">
    <property type="protein sequence ID" value="TKB45910.1"/>
    <property type="molecule type" value="Genomic_DNA"/>
</dbReference>
<accession>A0A4U1B7I3</accession>
<dbReference type="OrthoDB" id="7064015at2"/>
<feature type="domain" description="Lipopolysaccharide assembly protein A" evidence="6">
    <location>
        <begin position="33"/>
        <end position="80"/>
    </location>
</feature>
<reference evidence="7 8" key="1">
    <citation type="submission" date="2019-04" db="EMBL/GenBank/DDBJ databases">
        <title>Thalassotalea guangxiensis sp. nov., isolated from sediment of the coastal wetland.</title>
        <authorList>
            <person name="Zheng S."/>
            <person name="Zhang D."/>
        </authorList>
    </citation>
    <scope>NUCLEOTIDE SEQUENCE [LARGE SCALE GENOMIC DNA]</scope>
    <source>
        <strain evidence="7 8">ZS-4</strain>
    </source>
</reference>
<dbReference type="InterPro" id="IPR010445">
    <property type="entry name" value="LapA_dom"/>
</dbReference>
<evidence type="ECO:0000256" key="3">
    <source>
        <dbReference type="ARBA" id="ARBA00022989"/>
    </source>
</evidence>
<keyword evidence="4 5" id="KW-0472">Membrane</keyword>
<protein>
    <submittedName>
        <fullName evidence="7">DUF1049 domain-containing protein</fullName>
    </submittedName>
</protein>
<feature type="transmembrane region" description="Helical" evidence="5">
    <location>
        <begin position="51"/>
        <end position="73"/>
    </location>
</feature>
<dbReference type="Pfam" id="PF06305">
    <property type="entry name" value="LapA_dom"/>
    <property type="match status" value="1"/>
</dbReference>
<keyword evidence="8" id="KW-1185">Reference proteome</keyword>
<sequence>MMGVESGEFPVKLFISIVFLFILLAVAFVFGSQNEQLIELNYIIAKSEISVSQAVSLFTFIGFLIGFVISTLFSMARRLKRK</sequence>
<evidence type="ECO:0000313" key="7">
    <source>
        <dbReference type="EMBL" id="TKB45910.1"/>
    </source>
</evidence>
<evidence type="ECO:0000313" key="8">
    <source>
        <dbReference type="Proteomes" id="UP000307999"/>
    </source>
</evidence>
<name>A0A4U1B7I3_9GAMM</name>
<evidence type="ECO:0000259" key="6">
    <source>
        <dbReference type="Pfam" id="PF06305"/>
    </source>
</evidence>
<feature type="transmembrane region" description="Helical" evidence="5">
    <location>
        <begin position="12"/>
        <end position="31"/>
    </location>
</feature>
<proteinExistence type="predicted"/>
<organism evidence="7 8">
    <name type="scientific">Thalassotalea mangrovi</name>
    <dbReference type="NCBI Taxonomy" id="2572245"/>
    <lineage>
        <taxon>Bacteria</taxon>
        <taxon>Pseudomonadati</taxon>
        <taxon>Pseudomonadota</taxon>
        <taxon>Gammaproteobacteria</taxon>
        <taxon>Alteromonadales</taxon>
        <taxon>Colwelliaceae</taxon>
        <taxon>Thalassotalea</taxon>
    </lineage>
</organism>
<dbReference type="AlphaFoldDB" id="A0A4U1B7I3"/>
<keyword evidence="1" id="KW-1003">Cell membrane</keyword>